<dbReference type="CDD" id="cd19166">
    <property type="entry name" value="HemeO-bac"/>
    <property type="match status" value="1"/>
</dbReference>
<dbReference type="GO" id="GO:0004392">
    <property type="term" value="F:heme oxygenase (decyclizing) activity"/>
    <property type="evidence" value="ECO:0007669"/>
    <property type="project" value="InterPro"/>
</dbReference>
<dbReference type="InterPro" id="IPR016053">
    <property type="entry name" value="Haem_Oase-like"/>
</dbReference>
<dbReference type="OrthoDB" id="9149607at2"/>
<dbReference type="STRING" id="28092.WM40_22445"/>
<gene>
    <name evidence="1" type="ORF">WM40_22445</name>
</gene>
<name>A0A0F5JUR0_9BURK</name>
<reference evidence="1 2" key="1">
    <citation type="submission" date="2015-03" db="EMBL/GenBank/DDBJ databases">
        <title>Draft Genome Sequence of Burkholderia andropogonis type strain ICMP2807, isolated from Sorghum bicolor.</title>
        <authorList>
            <person name="Lopes-Santos L."/>
            <person name="Castro D.B."/>
            <person name="Ottoboni L.M."/>
            <person name="Park D."/>
            <person name="Weirc B.S."/>
            <person name="Destefano S.A."/>
        </authorList>
    </citation>
    <scope>NUCLEOTIDE SEQUENCE [LARGE SCALE GENOMIC DNA]</scope>
    <source>
        <strain evidence="1 2">ICMP2807</strain>
    </source>
</reference>
<dbReference type="GO" id="GO:0006788">
    <property type="term" value="P:heme oxidation"/>
    <property type="evidence" value="ECO:0007669"/>
    <property type="project" value="InterPro"/>
</dbReference>
<protein>
    <recommendedName>
        <fullName evidence="3">Heme oxygenase</fullName>
    </recommendedName>
</protein>
<dbReference type="RefSeq" id="WP_046154027.1">
    <property type="nucleotide sequence ID" value="NZ_CADFGU010000002.1"/>
</dbReference>
<dbReference type="Proteomes" id="UP000033618">
    <property type="component" value="Unassembled WGS sequence"/>
</dbReference>
<dbReference type="Gene3D" id="1.20.910.10">
    <property type="entry name" value="Heme oxygenase-like"/>
    <property type="match status" value="1"/>
</dbReference>
<keyword evidence="2" id="KW-1185">Reference proteome</keyword>
<dbReference type="EMBL" id="LAQU01000038">
    <property type="protein sequence ID" value="KKB61571.1"/>
    <property type="molecule type" value="Genomic_DNA"/>
</dbReference>
<comment type="caution">
    <text evidence="1">The sequence shown here is derived from an EMBL/GenBank/DDBJ whole genome shotgun (WGS) entry which is preliminary data.</text>
</comment>
<evidence type="ECO:0008006" key="3">
    <source>
        <dbReference type="Google" id="ProtNLM"/>
    </source>
</evidence>
<dbReference type="PATRIC" id="fig|28092.6.peg.5276"/>
<accession>A0A0F5JUR0</accession>
<dbReference type="Pfam" id="PF01126">
    <property type="entry name" value="Heme_oxygenase"/>
    <property type="match status" value="1"/>
</dbReference>
<organism evidence="1 2">
    <name type="scientific">Robbsia andropogonis</name>
    <dbReference type="NCBI Taxonomy" id="28092"/>
    <lineage>
        <taxon>Bacteria</taxon>
        <taxon>Pseudomonadati</taxon>
        <taxon>Pseudomonadota</taxon>
        <taxon>Betaproteobacteria</taxon>
        <taxon>Burkholderiales</taxon>
        <taxon>Burkholderiaceae</taxon>
        <taxon>Robbsia</taxon>
    </lineage>
</organism>
<dbReference type="AlphaFoldDB" id="A0A0F5JUR0"/>
<sequence>MTDLLSRLKTETADCHHALERDMDIMRPTMRRDEYVALLTRFRAFVAPWETRLRAAVPDDLEAFVSTREKTALLDADLAFLGQMPISAALAAGGSAWAATVPMHGIGACFGTLYVMEGSTLGGRFIGPAMAQRFQLSGRQGYAYFDPYGDKTGSMWNAFKVEATARVPEGEFMEAVASARATFRALQSWLPSPDTPGQTTILAQPAA</sequence>
<dbReference type="SUPFAM" id="SSF48613">
    <property type="entry name" value="Heme oxygenase-like"/>
    <property type="match status" value="1"/>
</dbReference>
<dbReference type="InterPro" id="IPR016084">
    <property type="entry name" value="Haem_Oase-like_multi-hlx"/>
</dbReference>
<proteinExistence type="predicted"/>
<evidence type="ECO:0000313" key="2">
    <source>
        <dbReference type="Proteomes" id="UP000033618"/>
    </source>
</evidence>
<evidence type="ECO:0000313" key="1">
    <source>
        <dbReference type="EMBL" id="KKB61571.1"/>
    </source>
</evidence>